<proteinExistence type="predicted"/>
<organism evidence="2 3">
    <name type="scientific">Liparis tanakae</name>
    <name type="common">Tanaka's snailfish</name>
    <dbReference type="NCBI Taxonomy" id="230148"/>
    <lineage>
        <taxon>Eukaryota</taxon>
        <taxon>Metazoa</taxon>
        <taxon>Chordata</taxon>
        <taxon>Craniata</taxon>
        <taxon>Vertebrata</taxon>
        <taxon>Euteleostomi</taxon>
        <taxon>Actinopterygii</taxon>
        <taxon>Neopterygii</taxon>
        <taxon>Teleostei</taxon>
        <taxon>Neoteleostei</taxon>
        <taxon>Acanthomorphata</taxon>
        <taxon>Eupercaria</taxon>
        <taxon>Perciformes</taxon>
        <taxon>Cottioidei</taxon>
        <taxon>Cottales</taxon>
        <taxon>Liparidae</taxon>
        <taxon>Liparis</taxon>
    </lineage>
</organism>
<evidence type="ECO:0000313" key="2">
    <source>
        <dbReference type="EMBL" id="TNN68764.1"/>
    </source>
</evidence>
<dbReference type="AlphaFoldDB" id="A0A4Z2HUR9"/>
<sequence length="100" mass="11227">MKPAASLGKTHPALKSRSYMIGRLRSCRCLRKKKSPGKPDQRAHGCKLRAPKKRPAFHFESSFGRRHNGQHLSNLRSSAIPLLSNAESDRNRGNGAMHKR</sequence>
<evidence type="ECO:0000256" key="1">
    <source>
        <dbReference type="SAM" id="MobiDB-lite"/>
    </source>
</evidence>
<gene>
    <name evidence="2" type="ORF">EYF80_020952</name>
</gene>
<name>A0A4Z2HUR9_9TELE</name>
<keyword evidence="3" id="KW-1185">Reference proteome</keyword>
<reference evidence="2 3" key="1">
    <citation type="submission" date="2019-03" db="EMBL/GenBank/DDBJ databases">
        <title>First draft genome of Liparis tanakae, snailfish: a comprehensive survey of snailfish specific genes.</title>
        <authorList>
            <person name="Kim W."/>
            <person name="Song I."/>
            <person name="Jeong J.-H."/>
            <person name="Kim D."/>
            <person name="Kim S."/>
            <person name="Ryu S."/>
            <person name="Song J.Y."/>
            <person name="Lee S.K."/>
        </authorList>
    </citation>
    <scope>NUCLEOTIDE SEQUENCE [LARGE SCALE GENOMIC DNA]</scope>
    <source>
        <tissue evidence="2">Muscle</tissue>
    </source>
</reference>
<feature type="region of interest" description="Disordered" evidence="1">
    <location>
        <begin position="79"/>
        <end position="100"/>
    </location>
</feature>
<protein>
    <submittedName>
        <fullName evidence="2">Uncharacterized protein</fullName>
    </submittedName>
</protein>
<evidence type="ECO:0000313" key="3">
    <source>
        <dbReference type="Proteomes" id="UP000314294"/>
    </source>
</evidence>
<dbReference type="Proteomes" id="UP000314294">
    <property type="component" value="Unassembled WGS sequence"/>
</dbReference>
<comment type="caution">
    <text evidence="2">The sequence shown here is derived from an EMBL/GenBank/DDBJ whole genome shotgun (WGS) entry which is preliminary data.</text>
</comment>
<dbReference type="EMBL" id="SRLO01000184">
    <property type="protein sequence ID" value="TNN68764.1"/>
    <property type="molecule type" value="Genomic_DNA"/>
</dbReference>
<accession>A0A4Z2HUR9</accession>